<name>K0TNL1_THAOC</name>
<gene>
    <name evidence="13" type="ORF">THAOC_04738</name>
</gene>
<keyword evidence="3 9" id="KW-0863">Zinc-finger</keyword>
<dbReference type="PROSITE" id="PS50199">
    <property type="entry name" value="ZF_RANBP2_2"/>
    <property type="match status" value="2"/>
</dbReference>
<keyword evidence="8" id="KW-0539">Nucleus</keyword>
<feature type="compositionally biased region" description="Basic and acidic residues" evidence="10">
    <location>
        <begin position="896"/>
        <end position="905"/>
    </location>
</feature>
<evidence type="ECO:0000256" key="1">
    <source>
        <dbReference type="ARBA" id="ARBA00004123"/>
    </source>
</evidence>
<evidence type="ECO:0000313" key="14">
    <source>
        <dbReference type="Proteomes" id="UP000266841"/>
    </source>
</evidence>
<feature type="region of interest" description="Disordered" evidence="10">
    <location>
        <begin position="567"/>
        <end position="590"/>
    </location>
</feature>
<evidence type="ECO:0000256" key="2">
    <source>
        <dbReference type="ARBA" id="ARBA00022723"/>
    </source>
</evidence>
<feature type="compositionally biased region" description="Basic and acidic residues" evidence="10">
    <location>
        <begin position="868"/>
        <end position="884"/>
    </location>
</feature>
<evidence type="ECO:0000256" key="4">
    <source>
        <dbReference type="ARBA" id="ARBA00022833"/>
    </source>
</evidence>
<sequence length="943" mass="102125">VAGNLLKDVCHASGIDRARAPQAPESKPNEILAHRETAKVGAKGPPKDTTKTDATQDSDVSNLQRFDCPFPGCNKKCLTKKGLAAHYGMMHIGAPKLDWKSITSYEIDPPKAKIPPPSSNQLDTDTCRSAPKRKPVPEDSHLIRYKCPFPGCEKKGLTKNGMSAHHGMMHGREVGKIDWDVIEWYYTEELPAPEVPALAASKATGNPQPPPRQQPKPSVAKPKTAPIMMGVTKEQESQLDFPIMQTDITKKNGSLKCKAVDCMKNRQAGAGCFCRVHYNKFLISTGQVESWECKCGNKVREDSLRCGMCHRWKNGEQSKQAYKLINGSAPAARPTSLTAGGLAVPGDLPPGTRTYVPPNSGVEICTSTRKNDTGQRLCKVMGCNKRDQTDNDGFCRMHFNQFAVLNASEASEAWTCICGEKVFGRQKRCGSCNRWKGGKREPYTQGFKDEKVVSAPALSLSQGPLWNCTNCNTSNESQRRKCRGCNKWKSEVASSNRPRTSYTVSSVAMAQRKKSPIESTLWKCRKCGFDNFPQIFDCGSCKTKRPNWQWYAKQQGVTAPSSSVTAAAQVPPVPPSKSKKAIDYRKTGVSDPRSNGKWRVDIAYKNRDRYIGTFSSLDDAALANEAARTILYRTDEIFSEQEILEKVSAAKEAAAQAIARAVDAPSPPKDAGDKNSVTSLAPESESSLPEASGSTEQSNAGESSALPSLPPQNETTADHSNKDYTIEDILNEEQQEYQPFGTCNESMSNLERSLHYDFNQSYYSNNTYTYLLGSSYSRSYSNMGATKLGGDTRPDGSRTAEDPKAEGGAAATKDDAEKAVKVMSEEAIAESGGKDSADSVHDDLGKVSKGEVNGEEAVATDDTTNAEKAGEGLRTDGAKTKDPQKAGGAEVITEGDAERASKETSDGTIADSAGEGKGSSGFANGNSRGVSKEREDKSAELAA</sequence>
<reference evidence="13 14" key="1">
    <citation type="journal article" date="2012" name="Genome Biol.">
        <title>Genome and low-iron response of an oceanic diatom adapted to chronic iron limitation.</title>
        <authorList>
            <person name="Lommer M."/>
            <person name="Specht M."/>
            <person name="Roy A.S."/>
            <person name="Kraemer L."/>
            <person name="Andreson R."/>
            <person name="Gutowska M.A."/>
            <person name="Wolf J."/>
            <person name="Bergner S.V."/>
            <person name="Schilhabel M.B."/>
            <person name="Klostermeier U.C."/>
            <person name="Beiko R.G."/>
            <person name="Rosenstiel P."/>
            <person name="Hippler M."/>
            <person name="Laroche J."/>
        </authorList>
    </citation>
    <scope>NUCLEOTIDE SEQUENCE [LARGE SCALE GENOMIC DNA]</scope>
    <source>
        <strain evidence="13 14">CCMP1005</strain>
    </source>
</reference>
<evidence type="ECO:0000259" key="12">
    <source>
        <dbReference type="PROSITE" id="PS51032"/>
    </source>
</evidence>
<dbReference type="InterPro" id="IPR001471">
    <property type="entry name" value="AP2/ERF_dom"/>
</dbReference>
<dbReference type="PROSITE" id="PS01358">
    <property type="entry name" value="ZF_RANBP2_1"/>
    <property type="match status" value="2"/>
</dbReference>
<dbReference type="PROSITE" id="PS00028">
    <property type="entry name" value="ZINC_FINGER_C2H2_1"/>
    <property type="match status" value="1"/>
</dbReference>
<feature type="domain" description="RanBP2-type" evidence="11">
    <location>
        <begin position="518"/>
        <end position="547"/>
    </location>
</feature>
<dbReference type="InterPro" id="IPR001876">
    <property type="entry name" value="Znf_RanBP2"/>
</dbReference>
<dbReference type="PROSITE" id="PS51032">
    <property type="entry name" value="AP2_ERF"/>
    <property type="match status" value="1"/>
</dbReference>
<feature type="domain" description="AP2/ERF" evidence="12">
    <location>
        <begin position="585"/>
        <end position="641"/>
    </location>
</feature>
<feature type="region of interest" description="Disordered" evidence="10">
    <location>
        <begin position="15"/>
        <end position="58"/>
    </location>
</feature>
<keyword evidence="14" id="KW-1185">Reference proteome</keyword>
<feature type="region of interest" description="Disordered" evidence="10">
    <location>
        <begin position="109"/>
        <end position="135"/>
    </location>
</feature>
<evidence type="ECO:0000256" key="3">
    <source>
        <dbReference type="ARBA" id="ARBA00022771"/>
    </source>
</evidence>
<proteinExistence type="predicted"/>
<feature type="region of interest" description="Disordered" evidence="10">
    <location>
        <begin position="660"/>
        <end position="719"/>
    </location>
</feature>
<evidence type="ECO:0000256" key="8">
    <source>
        <dbReference type="ARBA" id="ARBA00023242"/>
    </source>
</evidence>
<organism evidence="13 14">
    <name type="scientific">Thalassiosira oceanica</name>
    <name type="common">Marine diatom</name>
    <dbReference type="NCBI Taxonomy" id="159749"/>
    <lineage>
        <taxon>Eukaryota</taxon>
        <taxon>Sar</taxon>
        <taxon>Stramenopiles</taxon>
        <taxon>Ochrophyta</taxon>
        <taxon>Bacillariophyta</taxon>
        <taxon>Coscinodiscophyceae</taxon>
        <taxon>Thalassiosirophycidae</taxon>
        <taxon>Thalassiosirales</taxon>
        <taxon>Thalassiosiraceae</taxon>
        <taxon>Thalassiosira</taxon>
    </lineage>
</organism>
<dbReference type="SMART" id="SM00355">
    <property type="entry name" value="ZnF_C2H2"/>
    <property type="match status" value="2"/>
</dbReference>
<dbReference type="GO" id="GO:0003677">
    <property type="term" value="F:DNA binding"/>
    <property type="evidence" value="ECO:0007669"/>
    <property type="project" value="UniProtKB-KW"/>
</dbReference>
<keyword evidence="4" id="KW-0862">Zinc</keyword>
<feature type="compositionally biased region" description="Polar residues" evidence="10">
    <location>
        <begin position="693"/>
        <end position="715"/>
    </location>
</feature>
<feature type="region of interest" description="Disordered" evidence="10">
    <location>
        <begin position="200"/>
        <end position="223"/>
    </location>
</feature>
<feature type="compositionally biased region" description="Low complexity" evidence="10">
    <location>
        <begin position="679"/>
        <end position="692"/>
    </location>
</feature>
<evidence type="ECO:0000256" key="6">
    <source>
        <dbReference type="ARBA" id="ARBA00023125"/>
    </source>
</evidence>
<dbReference type="Proteomes" id="UP000266841">
    <property type="component" value="Unassembled WGS sequence"/>
</dbReference>
<evidence type="ECO:0008006" key="15">
    <source>
        <dbReference type="Google" id="ProtNLM"/>
    </source>
</evidence>
<dbReference type="GO" id="GO:0008270">
    <property type="term" value="F:zinc ion binding"/>
    <property type="evidence" value="ECO:0007669"/>
    <property type="project" value="UniProtKB-KW"/>
</dbReference>
<feature type="domain" description="RanBP2-type" evidence="11">
    <location>
        <begin position="461"/>
        <end position="491"/>
    </location>
</feature>
<feature type="non-terminal residue" evidence="13">
    <location>
        <position position="1"/>
    </location>
</feature>
<dbReference type="InterPro" id="IPR016177">
    <property type="entry name" value="DNA-bd_dom_sf"/>
</dbReference>
<dbReference type="SUPFAM" id="SSF54171">
    <property type="entry name" value="DNA-binding domain"/>
    <property type="match status" value="1"/>
</dbReference>
<keyword evidence="2" id="KW-0479">Metal-binding</keyword>
<dbReference type="GO" id="GO:0003700">
    <property type="term" value="F:DNA-binding transcription factor activity"/>
    <property type="evidence" value="ECO:0007669"/>
    <property type="project" value="InterPro"/>
</dbReference>
<dbReference type="SMART" id="SM00547">
    <property type="entry name" value="ZnF_RBZ"/>
    <property type="match status" value="2"/>
</dbReference>
<evidence type="ECO:0000256" key="5">
    <source>
        <dbReference type="ARBA" id="ARBA00023015"/>
    </source>
</evidence>
<feature type="compositionally biased region" description="Basic and acidic residues" evidence="10">
    <location>
        <begin position="790"/>
        <end position="805"/>
    </location>
</feature>
<evidence type="ECO:0000256" key="7">
    <source>
        <dbReference type="ARBA" id="ARBA00023163"/>
    </source>
</evidence>
<feature type="compositionally biased region" description="Basic and acidic residues" evidence="10">
    <location>
        <begin position="930"/>
        <end position="943"/>
    </location>
</feature>
<comment type="subcellular location">
    <subcellularLocation>
        <location evidence="1">Nucleus</location>
    </subcellularLocation>
</comment>
<dbReference type="AlphaFoldDB" id="K0TNL1"/>
<feature type="compositionally biased region" description="Basic and acidic residues" evidence="10">
    <location>
        <begin position="832"/>
        <end position="849"/>
    </location>
</feature>
<keyword evidence="6" id="KW-0238">DNA-binding</keyword>
<evidence type="ECO:0000256" key="9">
    <source>
        <dbReference type="PROSITE-ProRule" id="PRU00322"/>
    </source>
</evidence>
<comment type="caution">
    <text evidence="13">The sequence shown here is derived from an EMBL/GenBank/DDBJ whole genome shotgun (WGS) entry which is preliminary data.</text>
</comment>
<protein>
    <recommendedName>
        <fullName evidence="15">RanBP2-type domain-containing protein</fullName>
    </recommendedName>
</protein>
<keyword evidence="5" id="KW-0805">Transcription regulation</keyword>
<evidence type="ECO:0000313" key="13">
    <source>
        <dbReference type="EMBL" id="EJK73627.1"/>
    </source>
</evidence>
<feature type="region of interest" description="Disordered" evidence="10">
    <location>
        <begin position="786"/>
        <end position="943"/>
    </location>
</feature>
<keyword evidence="7" id="KW-0804">Transcription</keyword>
<accession>K0TNL1</accession>
<dbReference type="InterPro" id="IPR013087">
    <property type="entry name" value="Znf_C2H2_type"/>
</dbReference>
<evidence type="ECO:0000256" key="10">
    <source>
        <dbReference type="SAM" id="MobiDB-lite"/>
    </source>
</evidence>
<dbReference type="GO" id="GO:0005634">
    <property type="term" value="C:nucleus"/>
    <property type="evidence" value="ECO:0007669"/>
    <property type="project" value="UniProtKB-SubCell"/>
</dbReference>
<feature type="compositionally biased region" description="Basic and acidic residues" evidence="10">
    <location>
        <begin position="812"/>
        <end position="824"/>
    </location>
</feature>
<dbReference type="EMBL" id="AGNL01004341">
    <property type="protein sequence ID" value="EJK73627.1"/>
    <property type="molecule type" value="Genomic_DNA"/>
</dbReference>
<evidence type="ECO:0000259" key="11">
    <source>
        <dbReference type="PROSITE" id="PS50199"/>
    </source>
</evidence>